<evidence type="ECO:0000313" key="4">
    <source>
        <dbReference type="Proteomes" id="UP001442494"/>
    </source>
</evidence>
<dbReference type="EMBL" id="JAMPKK010000073">
    <property type="protein sequence ID" value="MEP0867500.1"/>
    <property type="molecule type" value="Genomic_DNA"/>
</dbReference>
<dbReference type="RefSeq" id="WP_190423108.1">
    <property type="nucleotide sequence ID" value="NZ_JAMPKK010000073.1"/>
</dbReference>
<keyword evidence="1" id="KW-0175">Coiled coil</keyword>
<organism evidence="3 4">
    <name type="scientific">Funiculus sociatus GB2-A5</name>
    <dbReference type="NCBI Taxonomy" id="2933946"/>
    <lineage>
        <taxon>Bacteria</taxon>
        <taxon>Bacillati</taxon>
        <taxon>Cyanobacteriota</taxon>
        <taxon>Cyanophyceae</taxon>
        <taxon>Coleofasciculales</taxon>
        <taxon>Coleofasciculaceae</taxon>
        <taxon>Funiculus</taxon>
    </lineage>
</organism>
<feature type="coiled-coil region" evidence="1">
    <location>
        <begin position="334"/>
        <end position="378"/>
    </location>
</feature>
<proteinExistence type="predicted"/>
<keyword evidence="4" id="KW-1185">Reference proteome</keyword>
<name>A0ABV0JWB6_9CYAN</name>
<evidence type="ECO:0000256" key="2">
    <source>
        <dbReference type="SAM" id="MobiDB-lite"/>
    </source>
</evidence>
<comment type="caution">
    <text evidence="3">The sequence shown here is derived from an EMBL/GenBank/DDBJ whole genome shotgun (WGS) entry which is preliminary data.</text>
</comment>
<evidence type="ECO:0000313" key="3">
    <source>
        <dbReference type="EMBL" id="MEP0867500.1"/>
    </source>
</evidence>
<protein>
    <submittedName>
        <fullName evidence="3">Uncharacterized protein</fullName>
    </submittedName>
</protein>
<gene>
    <name evidence="3" type="ORF">NDI37_23905</name>
</gene>
<reference evidence="3 4" key="1">
    <citation type="submission" date="2022-04" db="EMBL/GenBank/DDBJ databases">
        <title>Positive selection, recombination, and allopatry shape intraspecific diversity of widespread and dominant cyanobacteria.</title>
        <authorList>
            <person name="Wei J."/>
            <person name="Shu W."/>
            <person name="Hu C."/>
        </authorList>
    </citation>
    <scope>NUCLEOTIDE SEQUENCE [LARGE SCALE GENOMIC DNA]</scope>
    <source>
        <strain evidence="3 4">GB2-A5</strain>
    </source>
</reference>
<dbReference type="Proteomes" id="UP001442494">
    <property type="component" value="Unassembled WGS sequence"/>
</dbReference>
<sequence length="610" mass="67151">MPTIARESELQVLGRILQNRLQSAKHEHIPFQVRCATPQEALIILAQHPPDFAPDAQQTFREIEQTLKTLRPEFANQVQLYLRIAGQKQPYAFHSFTVESPVLSTVTADSVDEGVVFDTAGVPSAVKVSATQSSLGDTDATDVEEPPAIAESSSGSEDAPVSPAVPPEGSKGKALPLVTKLRQLPLPLLVAGAGVGLLAFILPFYALTRPCVVGPCVALTDAKQLSQEAAVSLQKPKSGQEILEAREKQQEAIRLLETIPFWSLSYQEAQNQLKDDSQQAQLLEQLVTGLSKGSTAAQRSQNPPHSVAEWGEIQQMWREAIALLEPVPRNSTVYQLAQQKIKEYRANLAAINWRLNGERKALQDLDAAKEALKVAEARQGVAQSLPDWRLVETSWDMAMNRLKGIPVGTTARAEAQQMIAAYLPKLANARDRKNREQMAINNYKMAQNLARNAKNTEQLNQWTLTVLNWRNAIVNLQKIPRGTFVYNQADSLLNSYKEALRQAEIKLSYANLLQKARNDLNRTCSGAPKVCDYTVTDGGIRVQLTPAYMQMVVQTTNTAKQRGDFSAQQGIATHLRTLGDALEAISDNARVPLQLYTPDGALINSYPRSG</sequence>
<accession>A0ABV0JWB6</accession>
<evidence type="ECO:0000256" key="1">
    <source>
        <dbReference type="SAM" id="Coils"/>
    </source>
</evidence>
<feature type="region of interest" description="Disordered" evidence="2">
    <location>
        <begin position="131"/>
        <end position="172"/>
    </location>
</feature>